<dbReference type="Proteomes" id="UP000010816">
    <property type="component" value="Chromosome"/>
</dbReference>
<dbReference type="Gene3D" id="3.40.50.1240">
    <property type="entry name" value="Phosphoglycerate mutase-like"/>
    <property type="match status" value="1"/>
</dbReference>
<dbReference type="EMBL" id="CP003051">
    <property type="protein sequence ID" value="AGA91136.1"/>
    <property type="molecule type" value="Genomic_DNA"/>
</dbReference>
<dbReference type="RefSeq" id="WP_015281269.1">
    <property type="nucleotide sequence ID" value="NC_019940.1"/>
</dbReference>
<dbReference type="PANTHER" id="PTHR47623:SF1">
    <property type="entry name" value="OS09G0287300 PROTEIN"/>
    <property type="match status" value="1"/>
</dbReference>
<dbReference type="SMART" id="SM00855">
    <property type="entry name" value="PGAM"/>
    <property type="match status" value="1"/>
</dbReference>
<sequence>MRLNHTDPLGQIPRELLLLRHAKSDWGVDNAKDFDRPLAKRGKTDAPRVGAWLYREGLVPDHVVSSPAQRARQTATKICKALEFKVRDIVWDERLYEADVRHLLAVLADCPATARLVLLVGHNPGLEDLVRHLVGDELEEPDDRKLLPTTAVARIEMPKVWNGLERGCGQLITLTRPKALRD</sequence>
<evidence type="ECO:0000256" key="2">
    <source>
        <dbReference type="PIRSR" id="PIRSR613078-2"/>
    </source>
</evidence>
<name>L0GYU3_9GAMM</name>
<feature type="binding site" evidence="2">
    <location>
        <position position="70"/>
    </location>
    <ligand>
        <name>substrate</name>
    </ligand>
</feature>
<dbReference type="KEGG" id="tmb:Thimo_2400"/>
<keyword evidence="4" id="KW-1185">Reference proteome</keyword>
<reference evidence="3 4" key="1">
    <citation type="submission" date="2011-09" db="EMBL/GenBank/DDBJ databases">
        <title>Complete sequence of chromosome of Thioflavicoccus mobilis 8321.</title>
        <authorList>
            <consortium name="US DOE Joint Genome Institute"/>
            <person name="Lucas S."/>
            <person name="Han J."/>
            <person name="Lapidus A."/>
            <person name="Cheng J.-F."/>
            <person name="Goodwin L."/>
            <person name="Pitluck S."/>
            <person name="Peters L."/>
            <person name="Ovchinnikova G."/>
            <person name="Lu M."/>
            <person name="Detter J.C."/>
            <person name="Han C."/>
            <person name="Tapia R."/>
            <person name="Land M."/>
            <person name="Hauser L."/>
            <person name="Kyrpides N."/>
            <person name="Ivanova N."/>
            <person name="Pagani I."/>
            <person name="Vogl K."/>
            <person name="Liu Z."/>
            <person name="Imhoff J."/>
            <person name="Thiel V."/>
            <person name="Frigaard N.-U."/>
            <person name="Bryant D."/>
            <person name="Woyke T."/>
        </authorList>
    </citation>
    <scope>NUCLEOTIDE SEQUENCE [LARGE SCALE GENOMIC DNA]</scope>
    <source>
        <strain evidence="3 4">8321</strain>
    </source>
</reference>
<gene>
    <name evidence="3" type="ORF">Thimo_2400</name>
</gene>
<dbReference type="CDD" id="cd07067">
    <property type="entry name" value="HP_PGM_like"/>
    <property type="match status" value="1"/>
</dbReference>
<dbReference type="HOGENOM" id="CLU_084603_2_3_6"/>
<feature type="active site" description="Proton donor/acceptor" evidence="1">
    <location>
        <position position="97"/>
    </location>
</feature>
<feature type="active site" description="Tele-phosphohistidine intermediate" evidence="1">
    <location>
        <position position="21"/>
    </location>
</feature>
<dbReference type="AlphaFoldDB" id="L0GYU3"/>
<accession>L0GYU3</accession>
<dbReference type="Pfam" id="PF00300">
    <property type="entry name" value="His_Phos_1"/>
    <property type="match status" value="1"/>
</dbReference>
<protein>
    <submittedName>
        <fullName evidence="3">Phosphohistidine phosphatase SixA</fullName>
    </submittedName>
</protein>
<dbReference type="eggNOG" id="COG2062">
    <property type="taxonomic scope" value="Bacteria"/>
</dbReference>
<dbReference type="PATRIC" id="fig|765912.4.peg.2351"/>
<proteinExistence type="predicted"/>
<evidence type="ECO:0000313" key="4">
    <source>
        <dbReference type="Proteomes" id="UP000010816"/>
    </source>
</evidence>
<organism evidence="3 4">
    <name type="scientific">Thioflavicoccus mobilis 8321</name>
    <dbReference type="NCBI Taxonomy" id="765912"/>
    <lineage>
        <taxon>Bacteria</taxon>
        <taxon>Pseudomonadati</taxon>
        <taxon>Pseudomonadota</taxon>
        <taxon>Gammaproteobacteria</taxon>
        <taxon>Chromatiales</taxon>
        <taxon>Chromatiaceae</taxon>
        <taxon>Thioflavicoccus</taxon>
    </lineage>
</organism>
<dbReference type="PANTHER" id="PTHR47623">
    <property type="entry name" value="OS09G0287300 PROTEIN"/>
    <property type="match status" value="1"/>
</dbReference>
<evidence type="ECO:0000256" key="1">
    <source>
        <dbReference type="PIRSR" id="PIRSR613078-1"/>
    </source>
</evidence>
<evidence type="ECO:0000313" key="3">
    <source>
        <dbReference type="EMBL" id="AGA91136.1"/>
    </source>
</evidence>
<dbReference type="STRING" id="765912.Thimo_2400"/>
<dbReference type="SUPFAM" id="SSF53254">
    <property type="entry name" value="Phosphoglycerate mutase-like"/>
    <property type="match status" value="1"/>
</dbReference>
<dbReference type="InterPro" id="IPR013078">
    <property type="entry name" value="His_Pase_superF_clade-1"/>
</dbReference>
<dbReference type="InterPro" id="IPR029033">
    <property type="entry name" value="His_PPase_superfam"/>
</dbReference>